<dbReference type="GeneID" id="42798611"/>
<evidence type="ECO:0000313" key="3">
    <source>
        <dbReference type="Proteomes" id="UP000423396"/>
    </source>
</evidence>
<name>A0A650CP30_9CREN</name>
<sequence>MKGSLEYEDGKIVRSGPVNLLHSGGYLVIVNPSEVLAHEDELLVKIQGKKMRITDQAYTKILKMSNVKVTINIDGDEVYYFPHPVIFYNLSRARIHTRINVRKRGRVVEAFILGRTGSMEEFTEGEALAVTEVYFKDRLLIYDVFRGDKSYKSKNIMGKEALLAVYEIEDGEYKFDKVITDYKNLDRLWREVTNIHF</sequence>
<dbReference type="InterPro" id="IPR002669">
    <property type="entry name" value="UreD"/>
</dbReference>
<dbReference type="Pfam" id="PF01774">
    <property type="entry name" value="UreD"/>
    <property type="match status" value="1"/>
</dbReference>
<dbReference type="GO" id="GO:0016151">
    <property type="term" value="F:nickel cation binding"/>
    <property type="evidence" value="ECO:0007669"/>
    <property type="project" value="InterPro"/>
</dbReference>
<keyword evidence="1" id="KW-0143">Chaperone</keyword>
<evidence type="ECO:0000256" key="1">
    <source>
        <dbReference type="ARBA" id="ARBA00023186"/>
    </source>
</evidence>
<evidence type="ECO:0000313" key="2">
    <source>
        <dbReference type="EMBL" id="QGR19594.1"/>
    </source>
</evidence>
<dbReference type="AlphaFoldDB" id="A0A650CP30"/>
<proteinExistence type="predicted"/>
<dbReference type="RefSeq" id="WP_156006521.1">
    <property type="nucleotide sequence ID" value="NZ_CP045483.1"/>
</dbReference>
<protein>
    <submittedName>
        <fullName evidence="2">Urease accessory protein UreH</fullName>
    </submittedName>
</protein>
<dbReference type="KEGG" id="sazo:D1868_06035"/>
<accession>A0A650CP30</accession>
<gene>
    <name evidence="2" type="ORF">D1868_06035</name>
</gene>
<dbReference type="Proteomes" id="UP000423396">
    <property type="component" value="Chromosome"/>
</dbReference>
<reference evidence="2 3" key="1">
    <citation type="submission" date="2019-10" db="EMBL/GenBank/DDBJ databases">
        <title>Genome Sequences from Six Type Strain Members of the Archaeal Family Sulfolobaceae: Acidianus ambivalens, Acidianus infernus, Metallosphaera prunae, Stygiolobus azoricus, Sulfolobus metallicus, and Sulfurisphaera ohwakuensis.</title>
        <authorList>
            <person name="Counts J.A."/>
            <person name="Kelly R.M."/>
        </authorList>
    </citation>
    <scope>NUCLEOTIDE SEQUENCE [LARGE SCALE GENOMIC DNA]</scope>
    <source>
        <strain evidence="2 3">FC6</strain>
    </source>
</reference>
<organism evidence="2 3">
    <name type="scientific">Stygiolobus azoricus</name>
    <dbReference type="NCBI Taxonomy" id="41675"/>
    <lineage>
        <taxon>Archaea</taxon>
        <taxon>Thermoproteota</taxon>
        <taxon>Thermoprotei</taxon>
        <taxon>Sulfolobales</taxon>
        <taxon>Sulfolobaceae</taxon>
        <taxon>Stygiolobus</taxon>
    </lineage>
</organism>
<dbReference type="OrthoDB" id="39102at2157"/>
<keyword evidence="3" id="KW-1185">Reference proteome</keyword>
<dbReference type="EMBL" id="CP045483">
    <property type="protein sequence ID" value="QGR19594.1"/>
    <property type="molecule type" value="Genomic_DNA"/>
</dbReference>